<dbReference type="Pfam" id="PF00795">
    <property type="entry name" value="CN_hydrolase"/>
    <property type="match status" value="1"/>
</dbReference>
<organism evidence="4">
    <name type="scientific">uncultured alpha proteobacterium EB000_37G09</name>
    <dbReference type="NCBI Taxonomy" id="710792"/>
    <lineage>
        <taxon>Bacteria</taxon>
        <taxon>Pseudomonadati</taxon>
        <taxon>Pseudomonadota</taxon>
        <taxon>Alphaproteobacteria</taxon>
        <taxon>environmental samples</taxon>
    </lineage>
</organism>
<dbReference type="Gene3D" id="3.60.110.10">
    <property type="entry name" value="Carbon-nitrogen hydrolase"/>
    <property type="match status" value="1"/>
</dbReference>
<dbReference type="AlphaFoldDB" id="E0XZF9"/>
<dbReference type="InterPro" id="IPR036526">
    <property type="entry name" value="C-N_Hydrolase_sf"/>
</dbReference>
<comment type="similarity">
    <text evidence="1">Belongs to the carbon-nitrogen hydrolase superfamily. NIT1/NIT2 family.</text>
</comment>
<accession>E0XZF9</accession>
<evidence type="ECO:0000259" key="3">
    <source>
        <dbReference type="PROSITE" id="PS50263"/>
    </source>
</evidence>
<dbReference type="PANTHER" id="PTHR23088">
    <property type="entry name" value="NITRILASE-RELATED"/>
    <property type="match status" value="1"/>
</dbReference>
<dbReference type="SUPFAM" id="SSF56317">
    <property type="entry name" value="Carbon-nitrogen hydrolase"/>
    <property type="match status" value="1"/>
</dbReference>
<dbReference type="InterPro" id="IPR001110">
    <property type="entry name" value="UPF0012_CS"/>
</dbReference>
<keyword evidence="2 4" id="KW-0378">Hydrolase</keyword>
<dbReference type="InterPro" id="IPR045254">
    <property type="entry name" value="Nit1/2_C-N_Hydrolase"/>
</dbReference>
<reference evidence="4" key="1">
    <citation type="journal article" date="2011" name="Environ. Microbiol.">
        <title>Time-series analyses of Monterey Bay coastal microbial picoplankton using a 'genome proxy' microarray.</title>
        <authorList>
            <person name="Rich V.I."/>
            <person name="Pham V.D."/>
            <person name="Eppley J."/>
            <person name="Shi Y."/>
            <person name="DeLong E.F."/>
        </authorList>
    </citation>
    <scope>NUCLEOTIDE SEQUENCE</scope>
</reference>
<protein>
    <submittedName>
        <fullName evidence="4">Predicted amidohydrolase</fullName>
    </submittedName>
</protein>
<evidence type="ECO:0000256" key="2">
    <source>
        <dbReference type="ARBA" id="ARBA00022801"/>
    </source>
</evidence>
<evidence type="ECO:0000256" key="1">
    <source>
        <dbReference type="ARBA" id="ARBA00010613"/>
    </source>
</evidence>
<proteinExistence type="inferred from homology"/>
<sequence length="321" mass="34842">MTTILAAVTNYSHWSEQARLINYYRLAPDNSPRLTKKVQQNMTMQLKASVLQYCAAASASETLPIIEELVAESAAEGASFVCLPECATFLSPNRQALYDQAEDEATSPSLARLCLLAKTHQVFLSVGSLLMRDTGADKCINRGYLLNPQGKISACYDKIHMFDATVGDGRTYRESERFQRGYEPVLAQTAIGNIGLSICYDIRFPELYQGLSEAGAELLVIPSAFTAVTGAAHWHILQRARAIETGCFVLSAAQYGTHADGRQTYGHALIVAPWGEVLADAGSSDKGFVTADIDLAACSAAQKRHGTAANRQKLMPVRIIS</sequence>
<dbReference type="PROSITE" id="PS01227">
    <property type="entry name" value="UPF0012"/>
    <property type="match status" value="1"/>
</dbReference>
<dbReference type="InterPro" id="IPR003010">
    <property type="entry name" value="C-N_Hydrolase"/>
</dbReference>
<dbReference type="PROSITE" id="PS50263">
    <property type="entry name" value="CN_HYDROLASE"/>
    <property type="match status" value="1"/>
</dbReference>
<dbReference type="PANTHER" id="PTHR23088:SF27">
    <property type="entry name" value="DEAMINATED GLUTATHIONE AMIDASE"/>
    <property type="match status" value="1"/>
</dbReference>
<evidence type="ECO:0000313" key="4">
    <source>
        <dbReference type="EMBL" id="ADI19800.1"/>
    </source>
</evidence>
<dbReference type="GO" id="GO:0016811">
    <property type="term" value="F:hydrolase activity, acting on carbon-nitrogen (but not peptide) bonds, in linear amides"/>
    <property type="evidence" value="ECO:0007669"/>
    <property type="project" value="InterPro"/>
</dbReference>
<dbReference type="EMBL" id="GU474933">
    <property type="protein sequence ID" value="ADI19800.1"/>
    <property type="molecule type" value="Genomic_DNA"/>
</dbReference>
<feature type="domain" description="CN hydrolase" evidence="3">
    <location>
        <begin position="38"/>
        <end position="295"/>
    </location>
</feature>
<name>E0XZF9_9PROT</name>
<dbReference type="CDD" id="cd07572">
    <property type="entry name" value="nit"/>
    <property type="match status" value="1"/>
</dbReference>